<dbReference type="Pfam" id="PF07690">
    <property type="entry name" value="MFS_1"/>
    <property type="match status" value="1"/>
</dbReference>
<dbReference type="PANTHER" id="PTHR23513:SF19">
    <property type="entry name" value="MAJOR FACILITATOR SUPERFAMILY (MFS) PROFILE DOMAIN-CONTAINING PROTEIN"/>
    <property type="match status" value="1"/>
</dbReference>
<evidence type="ECO:0000256" key="4">
    <source>
        <dbReference type="ARBA" id="ARBA00022692"/>
    </source>
</evidence>
<evidence type="ECO:0000313" key="10">
    <source>
        <dbReference type="Proteomes" id="UP000640299"/>
    </source>
</evidence>
<dbReference type="SUPFAM" id="SSF103473">
    <property type="entry name" value="MFS general substrate transporter"/>
    <property type="match status" value="1"/>
</dbReference>
<evidence type="ECO:0000256" key="6">
    <source>
        <dbReference type="ARBA" id="ARBA00023136"/>
    </source>
</evidence>
<feature type="transmembrane region" description="Helical" evidence="7">
    <location>
        <begin position="135"/>
        <end position="160"/>
    </location>
</feature>
<reference evidence="9" key="1">
    <citation type="submission" date="2021-02" db="EMBL/GenBank/DDBJ databases">
        <title>cfr and optrA-positive Staphylococcus spp.</title>
        <authorList>
            <person name="Chen L."/>
        </authorList>
    </citation>
    <scope>NUCLEOTIDE SEQUENCE</scope>
    <source>
        <strain evidence="9">GDQ20D70P</strain>
    </source>
</reference>
<dbReference type="InterPro" id="IPR011701">
    <property type="entry name" value="MFS"/>
</dbReference>
<keyword evidence="5 7" id="KW-1133">Transmembrane helix</keyword>
<feature type="transmembrane region" description="Helical" evidence="7">
    <location>
        <begin position="166"/>
        <end position="185"/>
    </location>
</feature>
<protein>
    <submittedName>
        <fullName evidence="9">MFS transporter</fullName>
    </submittedName>
</protein>
<dbReference type="RefSeq" id="WP_107596634.1">
    <property type="nucleotide sequence ID" value="NZ_CP069389.1"/>
</dbReference>
<feature type="transmembrane region" description="Helical" evidence="7">
    <location>
        <begin position="39"/>
        <end position="60"/>
    </location>
</feature>
<dbReference type="InterPro" id="IPR036259">
    <property type="entry name" value="MFS_trans_sf"/>
</dbReference>
<feature type="transmembrane region" description="Helical" evidence="7">
    <location>
        <begin position="7"/>
        <end position="33"/>
    </location>
</feature>
<dbReference type="InterPro" id="IPR020846">
    <property type="entry name" value="MFS_dom"/>
</dbReference>
<dbReference type="GO" id="GO:0022857">
    <property type="term" value="F:transmembrane transporter activity"/>
    <property type="evidence" value="ECO:0007669"/>
    <property type="project" value="InterPro"/>
</dbReference>
<keyword evidence="3" id="KW-1003">Cell membrane</keyword>
<evidence type="ECO:0000256" key="5">
    <source>
        <dbReference type="ARBA" id="ARBA00022989"/>
    </source>
</evidence>
<evidence type="ECO:0000256" key="7">
    <source>
        <dbReference type="SAM" id="Phobius"/>
    </source>
</evidence>
<dbReference type="PROSITE" id="PS50850">
    <property type="entry name" value="MFS"/>
    <property type="match status" value="1"/>
</dbReference>
<keyword evidence="4 7" id="KW-0812">Transmembrane</keyword>
<dbReference type="GO" id="GO:0005886">
    <property type="term" value="C:plasma membrane"/>
    <property type="evidence" value="ECO:0007669"/>
    <property type="project" value="UniProtKB-SubCell"/>
</dbReference>
<dbReference type="PANTHER" id="PTHR23513">
    <property type="entry name" value="INTEGRAL MEMBRANE EFFLUX PROTEIN-RELATED"/>
    <property type="match status" value="1"/>
</dbReference>
<dbReference type="AlphaFoldDB" id="A0AB37HJ24"/>
<dbReference type="Gene3D" id="1.20.1250.20">
    <property type="entry name" value="MFS general substrate transporter like domains"/>
    <property type="match status" value="1"/>
</dbReference>
<evidence type="ECO:0000313" key="9">
    <source>
        <dbReference type="EMBL" id="QRN90692.1"/>
    </source>
</evidence>
<feature type="transmembrane region" description="Helical" evidence="7">
    <location>
        <begin position="97"/>
        <end position="114"/>
    </location>
</feature>
<feature type="transmembrane region" description="Helical" evidence="7">
    <location>
        <begin position="72"/>
        <end position="91"/>
    </location>
</feature>
<keyword evidence="2" id="KW-0813">Transport</keyword>
<accession>A0AB37HJ24</accession>
<evidence type="ECO:0000256" key="3">
    <source>
        <dbReference type="ARBA" id="ARBA00022475"/>
    </source>
</evidence>
<name>A0AB37HJ24_MAMSC</name>
<gene>
    <name evidence="9" type="ORF">JRU67_11610</name>
</gene>
<feature type="transmembrane region" description="Helical" evidence="7">
    <location>
        <begin position="252"/>
        <end position="272"/>
    </location>
</feature>
<evidence type="ECO:0000256" key="2">
    <source>
        <dbReference type="ARBA" id="ARBA00022448"/>
    </source>
</evidence>
<feature type="transmembrane region" description="Helical" evidence="7">
    <location>
        <begin position="370"/>
        <end position="392"/>
    </location>
</feature>
<organism evidence="9 10">
    <name type="scientific">Mammaliicoccus sciuri</name>
    <name type="common">Staphylococcus sciuri</name>
    <dbReference type="NCBI Taxonomy" id="1296"/>
    <lineage>
        <taxon>Bacteria</taxon>
        <taxon>Bacillati</taxon>
        <taxon>Bacillota</taxon>
        <taxon>Bacilli</taxon>
        <taxon>Bacillales</taxon>
        <taxon>Staphylococcaceae</taxon>
        <taxon>Mammaliicoccus</taxon>
    </lineage>
</organism>
<dbReference type="CDD" id="cd06173">
    <property type="entry name" value="MFS_MefA_like"/>
    <property type="match status" value="1"/>
</dbReference>
<evidence type="ECO:0000259" key="8">
    <source>
        <dbReference type="PROSITE" id="PS50850"/>
    </source>
</evidence>
<evidence type="ECO:0000256" key="1">
    <source>
        <dbReference type="ARBA" id="ARBA00004651"/>
    </source>
</evidence>
<feature type="domain" description="Major facilitator superfamily (MFS) profile" evidence="8">
    <location>
        <begin position="198"/>
        <end position="405"/>
    </location>
</feature>
<dbReference type="EMBL" id="CP069389">
    <property type="protein sequence ID" value="QRN90692.1"/>
    <property type="molecule type" value="Genomic_DNA"/>
</dbReference>
<proteinExistence type="predicted"/>
<keyword evidence="6 7" id="KW-0472">Membrane</keyword>
<comment type="subcellular location">
    <subcellularLocation>
        <location evidence="1">Cell membrane</location>
        <topology evidence="1">Multi-pass membrane protein</topology>
    </subcellularLocation>
</comment>
<dbReference type="Proteomes" id="UP000640299">
    <property type="component" value="Chromosome"/>
</dbReference>
<feature type="transmembrane region" description="Helical" evidence="7">
    <location>
        <begin position="206"/>
        <end position="232"/>
    </location>
</feature>
<sequence length="405" mass="46024">MFYNLSFYSLLVTQLATNLAFSFYTMAITYYVYTLTNSVFFSSLITFISVGSKILSGLSISIITEKIKVKNLLLFNAVFQILCMIILLISINNNVNMIIVYIIIMFLSFSNGIFTPLKSRILKENLDSNEMAKGLSLITSLDQILLFSGWILGAWIISLIGNNNLLLLSLILLSLAFIAIINIKIKNEKEELQGKNPIITIMNSFSVLKGIPVIRVLIIIECLEVLMGSIWIGSVTLKFVQVHLKHDVTWWGYVNASYYLGTILGAFIVIKYAEFFNKRPIQKITIFMFIYGILLILYSFNIIDVIALVLVVLIGPVLQIKDIIQETYFINKINEKDMIKITGLKNSLVQLSFLFSILLVGYITEYIAIQYIYTISGVLTCLIAIMFSRYMYTKNINLEKSDIKT</sequence>